<dbReference type="EMBL" id="AY498874">
    <property type="protein sequence ID" value="AAS45795.1"/>
    <property type="molecule type" value="Genomic_DNA"/>
</dbReference>
<geneLocation type="plasmid" evidence="2">
    <name>linear plasmid pSLV45</name>
</geneLocation>
<accession>Q6RGQ8</accession>
<feature type="region of interest" description="Disordered" evidence="1">
    <location>
        <begin position="1"/>
        <end position="39"/>
    </location>
</feature>
<protein>
    <submittedName>
        <fullName evidence="2">SLV.12</fullName>
    </submittedName>
</protein>
<reference evidence="2" key="2">
    <citation type="journal article" date="2004" name="Microbiology">
        <title>Characterization of the Streptomyces lavendulae IMRU 3455 linear plasmid pSLV45.</title>
        <authorList>
            <person name="Hosted T.J."/>
            <person name="Wang T."/>
            <person name="Horan A.C."/>
        </authorList>
    </citation>
    <scope>NUCLEOTIDE SEQUENCE</scope>
    <source>
        <strain evidence="2">IMRU3455</strain>
        <plasmid evidence="2">linear plasmid pSLV45</plasmid>
    </source>
</reference>
<organism evidence="2">
    <name type="scientific">Streptomyces lavendulae</name>
    <dbReference type="NCBI Taxonomy" id="1914"/>
    <lineage>
        <taxon>Bacteria</taxon>
        <taxon>Bacillati</taxon>
        <taxon>Actinomycetota</taxon>
        <taxon>Actinomycetes</taxon>
        <taxon>Kitasatosporales</taxon>
        <taxon>Streptomycetaceae</taxon>
        <taxon>Streptomyces</taxon>
    </lineage>
</organism>
<evidence type="ECO:0000256" key="1">
    <source>
        <dbReference type="SAM" id="MobiDB-lite"/>
    </source>
</evidence>
<name>Q6RGQ8_STRLA</name>
<proteinExistence type="predicted"/>
<gene>
    <name evidence="2" type="primary">SLV.12</name>
</gene>
<evidence type="ECO:0000313" key="2">
    <source>
        <dbReference type="EMBL" id="AAS45795.1"/>
    </source>
</evidence>
<dbReference type="AlphaFoldDB" id="Q6RGQ8"/>
<reference evidence="2" key="1">
    <citation type="submission" date="2003-12" db="EMBL/GenBank/DDBJ databases">
        <authorList>
            <person name="Hosted T.J.Jr."/>
            <person name="Horan A.C."/>
            <person name="Wang T."/>
        </authorList>
    </citation>
    <scope>NUCLEOTIDE SEQUENCE</scope>
    <source>
        <strain evidence="2">IMRU3455</strain>
        <plasmid evidence="2">linear plasmid pSLV45</plasmid>
    </source>
</reference>
<keyword evidence="2" id="KW-0614">Plasmid</keyword>
<sequence>MTAAPAPAGTTGTDDAKPSGPASAPASASPSAAVDLSAPDKVAESFARQYLARNPPKDQTHRAAVGRAAPWATRSLTANLEANSDPAFDKLVSRGGVSAVSAVKVEPAGGKLPPDTPLRVWRTVTATVDVQGYTNTTETTVIQTEVTHTESGWRVSGILGV</sequence>